<evidence type="ECO:0000256" key="1">
    <source>
        <dbReference type="SAM" id="MobiDB-lite"/>
    </source>
</evidence>
<protein>
    <submittedName>
        <fullName evidence="2">Uncharacterized protein</fullName>
    </submittedName>
</protein>
<keyword evidence="3" id="KW-1185">Reference proteome</keyword>
<proteinExistence type="predicted"/>
<evidence type="ECO:0000313" key="2">
    <source>
        <dbReference type="EMBL" id="KAH0557538.1"/>
    </source>
</evidence>
<accession>A0AAV7ITW9</accession>
<feature type="region of interest" description="Disordered" evidence="1">
    <location>
        <begin position="96"/>
        <end position="120"/>
    </location>
</feature>
<reference evidence="2 3" key="1">
    <citation type="journal article" date="2021" name="J. Hered.">
        <title>A chromosome-level genome assembly of the parasitoid wasp, Cotesia glomerata (Hymenoptera: Braconidae).</title>
        <authorList>
            <person name="Pinto B.J."/>
            <person name="Weis J.J."/>
            <person name="Gamble T."/>
            <person name="Ode P.J."/>
            <person name="Paul R."/>
            <person name="Zaspel J.M."/>
        </authorList>
    </citation>
    <scope>NUCLEOTIDE SEQUENCE [LARGE SCALE GENOMIC DNA]</scope>
    <source>
        <strain evidence="2">CgM1</strain>
    </source>
</reference>
<comment type="caution">
    <text evidence="2">The sequence shown here is derived from an EMBL/GenBank/DDBJ whole genome shotgun (WGS) entry which is preliminary data.</text>
</comment>
<dbReference type="Proteomes" id="UP000826195">
    <property type="component" value="Unassembled WGS sequence"/>
</dbReference>
<feature type="compositionally biased region" description="Basic residues" evidence="1">
    <location>
        <begin position="219"/>
        <end position="237"/>
    </location>
</feature>
<dbReference type="EMBL" id="JAHXZJ010000747">
    <property type="protein sequence ID" value="KAH0557538.1"/>
    <property type="molecule type" value="Genomic_DNA"/>
</dbReference>
<name>A0AAV7ITW9_COTGL</name>
<feature type="region of interest" description="Disordered" evidence="1">
    <location>
        <begin position="152"/>
        <end position="255"/>
    </location>
</feature>
<feature type="compositionally biased region" description="Polar residues" evidence="1">
    <location>
        <begin position="100"/>
        <end position="120"/>
    </location>
</feature>
<feature type="compositionally biased region" description="Polar residues" evidence="1">
    <location>
        <begin position="170"/>
        <end position="180"/>
    </location>
</feature>
<feature type="compositionally biased region" description="Basic and acidic residues" evidence="1">
    <location>
        <begin position="196"/>
        <end position="208"/>
    </location>
</feature>
<dbReference type="AlphaFoldDB" id="A0AAV7ITW9"/>
<organism evidence="2 3">
    <name type="scientific">Cotesia glomerata</name>
    <name type="common">Lepidopteran parasitic wasp</name>
    <name type="synonym">Apanteles glomeratus</name>
    <dbReference type="NCBI Taxonomy" id="32391"/>
    <lineage>
        <taxon>Eukaryota</taxon>
        <taxon>Metazoa</taxon>
        <taxon>Ecdysozoa</taxon>
        <taxon>Arthropoda</taxon>
        <taxon>Hexapoda</taxon>
        <taxon>Insecta</taxon>
        <taxon>Pterygota</taxon>
        <taxon>Neoptera</taxon>
        <taxon>Endopterygota</taxon>
        <taxon>Hymenoptera</taxon>
        <taxon>Apocrita</taxon>
        <taxon>Ichneumonoidea</taxon>
        <taxon>Braconidae</taxon>
        <taxon>Microgastrinae</taxon>
        <taxon>Cotesia</taxon>
    </lineage>
</organism>
<gene>
    <name evidence="2" type="ORF">KQX54_007778</name>
</gene>
<evidence type="ECO:0000313" key="3">
    <source>
        <dbReference type="Proteomes" id="UP000826195"/>
    </source>
</evidence>
<sequence>MEILIRKFCLVANGDSKCIVETKYLFKLGGNDLLVPLGLEERKGDLVYVRSDAANMNRLSLLASDDSPKNLKELNAGGKSRIKTLTISKYNPQILEKKNVNQQTKPKKTSNGTKTAPTLNTASIYRNLLPGGSGMTSNVSQTDMETRIKVLDSNSGSEDGDDNLERPGNQEVSSAEVSPASQPPEGDSVEASDEDSLTRRSTTDDSGRNRQSTRGPIRVNRRTGLRKNLKSGVRPRRHVDSSVQRKRCPKTSVSSKQIKRNLEEYPLLKDVIEMENGVAMRTIGNLKIENGKLGDILVKDTLRRRADCLMHALWPDDQMKRMYVKVPVDAVDAVVPTSVDRQNIEDVCLFLQRKREIQYFDGGIDDIKVWLKKWMSELFNQTRSKLKRKLKAQQAAE</sequence>